<organism evidence="1 2">
    <name type="scientific">Trichinella britovi</name>
    <name type="common">Parasitic roundworm</name>
    <dbReference type="NCBI Taxonomy" id="45882"/>
    <lineage>
        <taxon>Eukaryota</taxon>
        <taxon>Metazoa</taxon>
        <taxon>Ecdysozoa</taxon>
        <taxon>Nematoda</taxon>
        <taxon>Enoplea</taxon>
        <taxon>Dorylaimia</taxon>
        <taxon>Trichinellida</taxon>
        <taxon>Trichinellidae</taxon>
        <taxon>Trichinella</taxon>
    </lineage>
</organism>
<gene>
    <name evidence="1" type="ORF">T03_6481</name>
</gene>
<proteinExistence type="predicted"/>
<reference evidence="1 2" key="1">
    <citation type="submission" date="2015-01" db="EMBL/GenBank/DDBJ databases">
        <title>Evolution of Trichinella species and genotypes.</title>
        <authorList>
            <person name="Korhonen P.K."/>
            <person name="Edoardo P."/>
            <person name="Giuseppe L.R."/>
            <person name="Gasser R.B."/>
        </authorList>
    </citation>
    <scope>NUCLEOTIDE SEQUENCE [LARGE SCALE GENOMIC DNA]</scope>
    <source>
        <strain evidence="1">ISS120</strain>
    </source>
</reference>
<sequence>MHLLIFDQLLKIFQNAENDKQYFDLIYFNNQQLMKNVRFYQIHFCYSQLKAQPLMLLNYCAIELNSTSPKERCPLTRHSAADSALVEASLLRMRMNTRILGIKPYFSCITSCITLSIRSIAAVEQRALGQQGSNLISPVRYWQGLWYYDLSINKIGYTT</sequence>
<evidence type="ECO:0000313" key="1">
    <source>
        <dbReference type="EMBL" id="KRY50033.1"/>
    </source>
</evidence>
<name>A0A0V1CL93_TRIBR</name>
<comment type="caution">
    <text evidence="1">The sequence shown here is derived from an EMBL/GenBank/DDBJ whole genome shotgun (WGS) entry which is preliminary data.</text>
</comment>
<dbReference type="AlphaFoldDB" id="A0A0V1CL93"/>
<dbReference type="Proteomes" id="UP000054653">
    <property type="component" value="Unassembled WGS sequence"/>
</dbReference>
<accession>A0A0V1CL93</accession>
<dbReference type="EMBL" id="JYDI01000160">
    <property type="protein sequence ID" value="KRY50033.1"/>
    <property type="molecule type" value="Genomic_DNA"/>
</dbReference>
<evidence type="ECO:0000313" key="2">
    <source>
        <dbReference type="Proteomes" id="UP000054653"/>
    </source>
</evidence>
<keyword evidence="2" id="KW-1185">Reference proteome</keyword>
<protein>
    <submittedName>
        <fullName evidence="1">Uncharacterized protein</fullName>
    </submittedName>
</protein>